<dbReference type="Proteomes" id="UP001497522">
    <property type="component" value="Chromosome 3"/>
</dbReference>
<accession>A0ABP1BEA8</accession>
<name>A0ABP1BEA8_9BRYO</name>
<evidence type="ECO:0000313" key="1">
    <source>
        <dbReference type="EMBL" id="CAK9873610.1"/>
    </source>
</evidence>
<protein>
    <submittedName>
        <fullName evidence="1">Uncharacterized protein</fullName>
    </submittedName>
</protein>
<dbReference type="EMBL" id="OZ023704">
    <property type="protein sequence ID" value="CAK9873610.1"/>
    <property type="molecule type" value="Genomic_DNA"/>
</dbReference>
<evidence type="ECO:0000313" key="2">
    <source>
        <dbReference type="Proteomes" id="UP001497522"/>
    </source>
</evidence>
<sequence>MVAVVIAVAAISNHNSLLPISLAFVAKPQNSSSDLVLPCSSSLWILQLEAVSCKSMWELKRYGGSNLGGPEWNLQIGGIARGLGAWQVLVLNQFQLLSAAVTVIFFRALDWMANGGGIEALLLDSCGHLLSPKHRESGSHKSSYLWDSWFSGRDQTLGNCHPRH</sequence>
<proteinExistence type="predicted"/>
<organism evidence="1 2">
    <name type="scientific">Sphagnum jensenii</name>
    <dbReference type="NCBI Taxonomy" id="128206"/>
    <lineage>
        <taxon>Eukaryota</taxon>
        <taxon>Viridiplantae</taxon>
        <taxon>Streptophyta</taxon>
        <taxon>Embryophyta</taxon>
        <taxon>Bryophyta</taxon>
        <taxon>Sphagnophytina</taxon>
        <taxon>Sphagnopsida</taxon>
        <taxon>Sphagnales</taxon>
        <taxon>Sphagnaceae</taxon>
        <taxon>Sphagnum</taxon>
    </lineage>
</organism>
<keyword evidence="2" id="KW-1185">Reference proteome</keyword>
<gene>
    <name evidence="1" type="ORF">CSSPJE1EN2_LOCUS16082</name>
</gene>
<reference evidence="1" key="1">
    <citation type="submission" date="2024-03" db="EMBL/GenBank/DDBJ databases">
        <authorList>
            <consortium name="ELIXIR-Norway"/>
            <consortium name="Elixir Norway"/>
        </authorList>
    </citation>
    <scope>NUCLEOTIDE SEQUENCE</scope>
</reference>